<organism evidence="1">
    <name type="scientific">marine metagenome</name>
    <dbReference type="NCBI Taxonomy" id="408172"/>
    <lineage>
        <taxon>unclassified sequences</taxon>
        <taxon>metagenomes</taxon>
        <taxon>ecological metagenomes</taxon>
    </lineage>
</organism>
<dbReference type="GO" id="GO:0030170">
    <property type="term" value="F:pyridoxal phosphate binding"/>
    <property type="evidence" value="ECO:0007669"/>
    <property type="project" value="TreeGrafter"/>
</dbReference>
<dbReference type="GO" id="GO:0008483">
    <property type="term" value="F:transaminase activity"/>
    <property type="evidence" value="ECO:0007669"/>
    <property type="project" value="TreeGrafter"/>
</dbReference>
<name>A0A382YYA7_9ZZZZ</name>
<dbReference type="PANTHER" id="PTHR30244">
    <property type="entry name" value="TRANSAMINASE"/>
    <property type="match status" value="1"/>
</dbReference>
<dbReference type="Gene3D" id="3.40.640.10">
    <property type="entry name" value="Type I PLP-dependent aspartate aminotransferase-like (Major domain)"/>
    <property type="match status" value="1"/>
</dbReference>
<dbReference type="InterPro" id="IPR015421">
    <property type="entry name" value="PyrdxlP-dep_Trfase_major"/>
</dbReference>
<dbReference type="AlphaFoldDB" id="A0A382YYA7"/>
<dbReference type="EMBL" id="UINC01179232">
    <property type="protein sequence ID" value="SVD87815.1"/>
    <property type="molecule type" value="Genomic_DNA"/>
</dbReference>
<dbReference type="SUPFAM" id="SSF53383">
    <property type="entry name" value="PLP-dependent transferases"/>
    <property type="match status" value="1"/>
</dbReference>
<dbReference type="InterPro" id="IPR015424">
    <property type="entry name" value="PyrdxlP-dep_Trfase"/>
</dbReference>
<dbReference type="Pfam" id="PF01041">
    <property type="entry name" value="DegT_DnrJ_EryC1"/>
    <property type="match status" value="1"/>
</dbReference>
<feature type="non-terminal residue" evidence="1">
    <location>
        <position position="141"/>
    </location>
</feature>
<reference evidence="1" key="1">
    <citation type="submission" date="2018-05" db="EMBL/GenBank/DDBJ databases">
        <authorList>
            <person name="Lanie J.A."/>
            <person name="Ng W.-L."/>
            <person name="Kazmierczak K.M."/>
            <person name="Andrzejewski T.M."/>
            <person name="Davidsen T.M."/>
            <person name="Wayne K.J."/>
            <person name="Tettelin H."/>
            <person name="Glass J.I."/>
            <person name="Rusch D."/>
            <person name="Podicherti R."/>
            <person name="Tsui H.-C.T."/>
            <person name="Winkler M.E."/>
        </authorList>
    </citation>
    <scope>NUCLEOTIDE SEQUENCE</scope>
</reference>
<proteinExistence type="predicted"/>
<dbReference type="InterPro" id="IPR000653">
    <property type="entry name" value="DegT/StrS_aminotransferase"/>
</dbReference>
<evidence type="ECO:0000313" key="1">
    <source>
        <dbReference type="EMBL" id="SVD87815.1"/>
    </source>
</evidence>
<gene>
    <name evidence="1" type="ORF">METZ01_LOCUS440669</name>
</gene>
<sequence>MAAYVGRKYAAACTSGTAALDLAIAALGLKSGDEVIMPTFTIISCARCLVNRGITPILVDCDLYTYNLKVEDIEHKITKNTKAIMIVHIFGLTVDIDPVLSIAKKYKLKVIEDAAQMLGQEYKGKKCGSFGDISVLSFYPN</sequence>
<dbReference type="GO" id="GO:0000271">
    <property type="term" value="P:polysaccharide biosynthetic process"/>
    <property type="evidence" value="ECO:0007669"/>
    <property type="project" value="TreeGrafter"/>
</dbReference>
<dbReference type="PANTHER" id="PTHR30244:SF34">
    <property type="entry name" value="DTDP-4-AMINO-4,6-DIDEOXYGALACTOSE TRANSAMINASE"/>
    <property type="match status" value="1"/>
</dbReference>
<accession>A0A382YYA7</accession>
<protein>
    <submittedName>
        <fullName evidence="1">Uncharacterized protein</fullName>
    </submittedName>
</protein>